<protein>
    <submittedName>
        <fullName evidence="2">Uncharacterized protein</fullName>
    </submittedName>
</protein>
<sequence>MPVKVSHRTTPNDQTSTLLEQRSLRMTSGAIQATVPQNDILVLFWWPVWRLVPKSEIFRLSSSETKCQKICGITPKKAFGTLFGLSSRRTKGTRSSSLYFRTLKNGLKQPLKPNITSSHHHLGGWPPPNTKLSGVWLQSTVATPCPTSAELCPAVSSTLGAGND</sequence>
<reference evidence="2" key="1">
    <citation type="submission" date="2022-11" db="UniProtKB">
        <authorList>
            <consortium name="WormBaseParasite"/>
        </authorList>
    </citation>
    <scope>IDENTIFICATION</scope>
</reference>
<evidence type="ECO:0000313" key="1">
    <source>
        <dbReference type="Proteomes" id="UP000887565"/>
    </source>
</evidence>
<organism evidence="1 2">
    <name type="scientific">Romanomermis culicivorax</name>
    <name type="common">Nematode worm</name>
    <dbReference type="NCBI Taxonomy" id="13658"/>
    <lineage>
        <taxon>Eukaryota</taxon>
        <taxon>Metazoa</taxon>
        <taxon>Ecdysozoa</taxon>
        <taxon>Nematoda</taxon>
        <taxon>Enoplea</taxon>
        <taxon>Dorylaimia</taxon>
        <taxon>Mermithida</taxon>
        <taxon>Mermithoidea</taxon>
        <taxon>Mermithidae</taxon>
        <taxon>Romanomermis</taxon>
    </lineage>
</organism>
<name>A0A915KS47_ROMCU</name>
<proteinExistence type="predicted"/>
<dbReference type="AlphaFoldDB" id="A0A915KS47"/>
<keyword evidence="1" id="KW-1185">Reference proteome</keyword>
<dbReference type="Proteomes" id="UP000887565">
    <property type="component" value="Unplaced"/>
</dbReference>
<evidence type="ECO:0000313" key="2">
    <source>
        <dbReference type="WBParaSite" id="nRc.2.0.1.t41309-RA"/>
    </source>
</evidence>
<accession>A0A915KS47</accession>
<dbReference type="WBParaSite" id="nRc.2.0.1.t41309-RA">
    <property type="protein sequence ID" value="nRc.2.0.1.t41309-RA"/>
    <property type="gene ID" value="nRc.2.0.1.g41309"/>
</dbReference>